<gene>
    <name evidence="6" type="ORF">REH87_002542</name>
</gene>
<evidence type="ECO:0000256" key="5">
    <source>
        <dbReference type="SAM" id="Phobius"/>
    </source>
</evidence>
<keyword evidence="5" id="KW-0472">Membrane</keyword>
<evidence type="ECO:0000313" key="7">
    <source>
        <dbReference type="Proteomes" id="UP001225498"/>
    </source>
</evidence>
<dbReference type="Gene3D" id="3.30.700.10">
    <property type="entry name" value="Glycoprotein, Type 4 Pilin"/>
    <property type="match status" value="1"/>
</dbReference>
<evidence type="ECO:0000256" key="3">
    <source>
        <dbReference type="ARBA" id="ARBA00022481"/>
    </source>
</evidence>
<dbReference type="AlphaFoldDB" id="A0AAI9G165"/>
<evidence type="ECO:0000256" key="1">
    <source>
        <dbReference type="ARBA" id="ARBA00005233"/>
    </source>
</evidence>
<keyword evidence="4" id="KW-0281">Fimbrium</keyword>
<evidence type="ECO:0000256" key="2">
    <source>
        <dbReference type="ARBA" id="ARBA00011156"/>
    </source>
</evidence>
<dbReference type="NCBIfam" id="TIGR02532">
    <property type="entry name" value="IV_pilin_GFxxxE"/>
    <property type="match status" value="1"/>
</dbReference>
<dbReference type="GO" id="GO:0015627">
    <property type="term" value="C:type II protein secretion system complex"/>
    <property type="evidence" value="ECO:0007669"/>
    <property type="project" value="InterPro"/>
</dbReference>
<dbReference type="Pfam" id="PF00114">
    <property type="entry name" value="Pilin"/>
    <property type="match status" value="1"/>
</dbReference>
<proteinExistence type="inferred from homology"/>
<accession>A0AAI9G165</accession>
<reference evidence="6" key="1">
    <citation type="submission" date="2023-08" db="EMBL/GenBank/DDBJ databases">
        <authorList>
            <consortium name="Clinical and Environmental Microbiology Branch: Whole genome sequencing antimicrobial resistance pathogens in the healthcare setting"/>
        </authorList>
    </citation>
    <scope>NUCLEOTIDE SEQUENCE</scope>
    <source>
        <strain evidence="6">2023CJ-00293</strain>
    </source>
</reference>
<keyword evidence="5" id="KW-1133">Transmembrane helix</keyword>
<dbReference type="EMBL" id="ABLTIR010000055">
    <property type="protein sequence ID" value="EKZ1927520.1"/>
    <property type="molecule type" value="Genomic_DNA"/>
</dbReference>
<dbReference type="PROSITE" id="PS00409">
    <property type="entry name" value="PROKAR_NTER_METHYL"/>
    <property type="match status" value="1"/>
</dbReference>
<keyword evidence="3" id="KW-0488">Methylation</keyword>
<dbReference type="GO" id="GO:0007155">
    <property type="term" value="P:cell adhesion"/>
    <property type="evidence" value="ECO:0007669"/>
    <property type="project" value="InterPro"/>
</dbReference>
<evidence type="ECO:0000313" key="6">
    <source>
        <dbReference type="EMBL" id="EKZ1927520.1"/>
    </source>
</evidence>
<dbReference type="PANTHER" id="PTHR30093:SF34">
    <property type="entry name" value="PREPILIN PEPTIDASE-DEPENDENT PROTEIN D"/>
    <property type="match status" value="1"/>
</dbReference>
<dbReference type="RefSeq" id="WP_005410798.1">
    <property type="nucleotide sequence ID" value="NZ_CP033829.1"/>
</dbReference>
<dbReference type="Proteomes" id="UP001225498">
    <property type="component" value="Unassembled WGS sequence"/>
</dbReference>
<dbReference type="SUPFAM" id="SSF54523">
    <property type="entry name" value="Pili subunits"/>
    <property type="match status" value="1"/>
</dbReference>
<dbReference type="GO" id="GO:0009289">
    <property type="term" value="C:pilus"/>
    <property type="evidence" value="ECO:0007669"/>
    <property type="project" value="InterPro"/>
</dbReference>
<comment type="subunit">
    <text evidence="2">The pili are polar flexible filaments of about 5.4 nanometers diameter and 2.5 micrometers average length; they consist of only a single polypeptide chain arranged in a helical configuration of five subunits per turn in the assembled pilus.</text>
</comment>
<sequence length="146" mass="15076">MKNQKGFTLIELMIVVAIIAILAAIALPAYQDYTAKSKVTAALADLASHKTQFEMEKSAGRVPTPATAGFQAEETGSCSVIAVADTGMTCTIREPGSRIGAGAQLALQYTDTVTDGTGAITTPGGFACVVKGMDDKFIPKGCTKGK</sequence>
<name>A0AAI9G165_STEMA</name>
<dbReference type="InterPro" id="IPR045584">
    <property type="entry name" value="Pilin-like"/>
</dbReference>
<protein>
    <submittedName>
        <fullName evidence="6">Pilin</fullName>
    </submittedName>
</protein>
<keyword evidence="5" id="KW-0812">Transmembrane</keyword>
<dbReference type="GO" id="GO:0015628">
    <property type="term" value="P:protein secretion by the type II secretion system"/>
    <property type="evidence" value="ECO:0007669"/>
    <property type="project" value="InterPro"/>
</dbReference>
<evidence type="ECO:0000256" key="4">
    <source>
        <dbReference type="RuleBase" id="RU000389"/>
    </source>
</evidence>
<dbReference type="Pfam" id="PF07963">
    <property type="entry name" value="N_methyl"/>
    <property type="match status" value="1"/>
</dbReference>
<dbReference type="PRINTS" id="PR00813">
    <property type="entry name" value="BCTERIALGSPG"/>
</dbReference>
<dbReference type="InterPro" id="IPR001082">
    <property type="entry name" value="Pilin"/>
</dbReference>
<feature type="transmembrane region" description="Helical" evidence="5">
    <location>
        <begin position="12"/>
        <end position="30"/>
    </location>
</feature>
<comment type="caution">
    <text evidence="6">The sequence shown here is derived from an EMBL/GenBank/DDBJ whole genome shotgun (WGS) entry which is preliminary data.</text>
</comment>
<comment type="similarity">
    <text evidence="1 4">Belongs to the N-Me-Phe pilin family.</text>
</comment>
<dbReference type="InterPro" id="IPR012902">
    <property type="entry name" value="N_methyl_site"/>
</dbReference>
<organism evidence="6 7">
    <name type="scientific">Stenotrophomonas maltophilia</name>
    <name type="common">Pseudomonas maltophilia</name>
    <name type="synonym">Xanthomonas maltophilia</name>
    <dbReference type="NCBI Taxonomy" id="40324"/>
    <lineage>
        <taxon>Bacteria</taxon>
        <taxon>Pseudomonadati</taxon>
        <taxon>Pseudomonadota</taxon>
        <taxon>Gammaproteobacteria</taxon>
        <taxon>Lysobacterales</taxon>
        <taxon>Lysobacteraceae</taxon>
        <taxon>Stenotrophomonas</taxon>
        <taxon>Stenotrophomonas maltophilia group</taxon>
    </lineage>
</organism>
<dbReference type="PANTHER" id="PTHR30093">
    <property type="entry name" value="GENERAL SECRETION PATHWAY PROTEIN G"/>
    <property type="match status" value="1"/>
</dbReference>
<dbReference type="InterPro" id="IPR000983">
    <property type="entry name" value="Bac_GSPG_pilin"/>
</dbReference>